<dbReference type="GO" id="GO:0005829">
    <property type="term" value="C:cytosol"/>
    <property type="evidence" value="ECO:0007669"/>
    <property type="project" value="TreeGrafter"/>
</dbReference>
<dbReference type="InterPro" id="IPR002821">
    <property type="entry name" value="Hydantoinase_A"/>
</dbReference>
<dbReference type="OrthoDB" id="9768323at2"/>
<dbReference type="Gene3D" id="3.30.420.40">
    <property type="match status" value="1"/>
</dbReference>
<dbReference type="Proteomes" id="UP000062160">
    <property type="component" value="Unassembled WGS sequence"/>
</dbReference>
<accession>A0A0U9HGR2</accession>
<dbReference type="InterPro" id="IPR008040">
    <property type="entry name" value="Hydant_A_N"/>
</dbReference>
<name>A0A0U9HGR2_9FIRM</name>
<dbReference type="RefSeq" id="WP_059031527.1">
    <property type="nucleotide sequence ID" value="NZ_BSDN01000001.1"/>
</dbReference>
<evidence type="ECO:0000313" key="4">
    <source>
        <dbReference type="Proteomes" id="UP000062160"/>
    </source>
</evidence>
<dbReference type="InterPro" id="IPR045079">
    <property type="entry name" value="Oxoprolinase-like"/>
</dbReference>
<dbReference type="STRING" id="224999.GCA_001485475_00442"/>
<dbReference type="EMBL" id="DF976999">
    <property type="protein sequence ID" value="GAQ24460.1"/>
    <property type="molecule type" value="Genomic_DNA"/>
</dbReference>
<dbReference type="GO" id="GO:0017168">
    <property type="term" value="F:5-oxoprolinase (ATP-hydrolyzing) activity"/>
    <property type="evidence" value="ECO:0007669"/>
    <property type="project" value="TreeGrafter"/>
</dbReference>
<keyword evidence="4" id="KW-1185">Reference proteome</keyword>
<dbReference type="AlphaFoldDB" id="A0A0U9HGR2"/>
<dbReference type="PANTHER" id="PTHR11365">
    <property type="entry name" value="5-OXOPROLINASE RELATED"/>
    <property type="match status" value="1"/>
</dbReference>
<feature type="domain" description="Hydantoinase/oxoprolinase N-terminal" evidence="2">
    <location>
        <begin position="3"/>
        <end position="158"/>
    </location>
</feature>
<dbReference type="PANTHER" id="PTHR11365:SF2">
    <property type="entry name" value="5-OXOPROLINASE"/>
    <property type="match status" value="1"/>
</dbReference>
<evidence type="ECO:0000259" key="2">
    <source>
        <dbReference type="Pfam" id="PF05378"/>
    </source>
</evidence>
<dbReference type="Pfam" id="PF01968">
    <property type="entry name" value="Hydantoinase_A"/>
    <property type="match status" value="1"/>
</dbReference>
<dbReference type="Pfam" id="PF05378">
    <property type="entry name" value="Hydant_A_N"/>
    <property type="match status" value="1"/>
</dbReference>
<dbReference type="SUPFAM" id="SSF53067">
    <property type="entry name" value="Actin-like ATPase domain"/>
    <property type="match status" value="1"/>
</dbReference>
<sequence>MIIGLDMGGTHVDAVLIDHGKIIKTSKIPTEPNNLLESVWKTLKPLIAGVKPDEIERVILSTTICTNAIVEEKTAPVGMIIESGPGLPCDFLACGQENIFTEGYIDHRGREVSPINPAEINRASNAFKNKNISACAVVGKFSVRNPDHEIKIYDMLKNDFSPVTLGHTVSGKLNFPRRVFTSYFNSAVYSTFSRFSNSIVDALKREKINAKLYVLKADGGTMGLESAEKFPVNTILSGPAASIMGGQAFFNTSKDGVFLDIGGTTTDIAFLADGVPLFEPLGIKIGEYPTLVRALYSVSMGLGGDSEVRVENGILHIGPYRKGSPMALGGPCPTPTDAMIAQGLLDIGSKEKAVDAMKDIAGPLDLNIQEAASLVLQTMANMIKEKVDKLLFEINSHPVYTVKELLYGKKINPEFVQAIGGPAKILAPILENSFKIPCFYPKFYEAANAVGAALAKTTAEITVFVDTAQGTLLVPEIGLCKKIERNYTLEDAKLLAVELLSKQLSILGAEAGEIQPEIVEESVFNIVRGFYTSGKNMRIRVQAKPGLLYEMWGDKDA</sequence>
<evidence type="ECO:0000259" key="1">
    <source>
        <dbReference type="Pfam" id="PF01968"/>
    </source>
</evidence>
<dbReference type="InterPro" id="IPR043129">
    <property type="entry name" value="ATPase_NBD"/>
</dbReference>
<dbReference type="GO" id="GO:0006749">
    <property type="term" value="P:glutathione metabolic process"/>
    <property type="evidence" value="ECO:0007669"/>
    <property type="project" value="TreeGrafter"/>
</dbReference>
<reference evidence="3" key="1">
    <citation type="journal article" date="2016" name="Genome Announc.">
        <title>Draft Genome Sequence of the Syntrophic Lactate-Degrading Bacterium Tepidanaerobacter syntrophicus JLT.</title>
        <authorList>
            <person name="Matsuura N."/>
            <person name="Ohashi A."/>
            <person name="Tourlousse D.M."/>
            <person name="Sekiguchi Y."/>
        </authorList>
    </citation>
    <scope>NUCLEOTIDE SEQUENCE [LARGE SCALE GENOMIC DNA]</scope>
    <source>
        <strain evidence="3">JL</strain>
    </source>
</reference>
<protein>
    <submittedName>
        <fullName evidence="3">Hydantoinase/oxoprolinase N-terminal region</fullName>
    </submittedName>
</protein>
<organism evidence="3">
    <name type="scientific">Tepidanaerobacter syntrophicus</name>
    <dbReference type="NCBI Taxonomy" id="224999"/>
    <lineage>
        <taxon>Bacteria</taxon>
        <taxon>Bacillati</taxon>
        <taxon>Bacillota</taxon>
        <taxon>Clostridia</taxon>
        <taxon>Thermosediminibacterales</taxon>
        <taxon>Tepidanaerobacteraceae</taxon>
        <taxon>Tepidanaerobacter</taxon>
    </lineage>
</organism>
<proteinExistence type="predicted"/>
<gene>
    <name evidence="3" type="ORF">TSYNT_5289</name>
</gene>
<evidence type="ECO:0000313" key="3">
    <source>
        <dbReference type="EMBL" id="GAQ24460.1"/>
    </source>
</evidence>
<feature type="domain" description="Hydantoinase A/oxoprolinase" evidence="1">
    <location>
        <begin position="178"/>
        <end position="460"/>
    </location>
</feature>